<proteinExistence type="predicted"/>
<evidence type="ECO:0000256" key="1">
    <source>
        <dbReference type="SAM" id="MobiDB-lite"/>
    </source>
</evidence>
<reference evidence="3 4" key="1">
    <citation type="submission" date="2016-10" db="EMBL/GenBank/DDBJ databases">
        <authorList>
            <person name="de Groot N.N."/>
        </authorList>
    </citation>
    <scope>NUCLEOTIDE SEQUENCE [LARGE SCALE GENOMIC DNA]</scope>
    <source>
        <strain evidence="3 4">MP1X4</strain>
    </source>
</reference>
<evidence type="ECO:0000313" key="3">
    <source>
        <dbReference type="EMBL" id="SDT21796.1"/>
    </source>
</evidence>
<accession>A0A1H1YL71</accession>
<dbReference type="OrthoDB" id="798432at2"/>
<evidence type="ECO:0000313" key="4">
    <source>
        <dbReference type="Proteomes" id="UP000199679"/>
    </source>
</evidence>
<evidence type="ECO:0000256" key="2">
    <source>
        <dbReference type="SAM" id="Phobius"/>
    </source>
</evidence>
<dbReference type="STRING" id="652787.SAMN05216490_2765"/>
<name>A0A1H1YL71_MUCMA</name>
<keyword evidence="2" id="KW-0812">Transmembrane</keyword>
<organism evidence="3 4">
    <name type="scientific">Mucilaginibacter mallensis</name>
    <dbReference type="NCBI Taxonomy" id="652787"/>
    <lineage>
        <taxon>Bacteria</taxon>
        <taxon>Pseudomonadati</taxon>
        <taxon>Bacteroidota</taxon>
        <taxon>Sphingobacteriia</taxon>
        <taxon>Sphingobacteriales</taxon>
        <taxon>Sphingobacteriaceae</taxon>
        <taxon>Mucilaginibacter</taxon>
    </lineage>
</organism>
<gene>
    <name evidence="3" type="ORF">SAMN05216490_2765</name>
</gene>
<feature type="transmembrane region" description="Helical" evidence="2">
    <location>
        <begin position="36"/>
        <end position="57"/>
    </location>
</feature>
<dbReference type="AlphaFoldDB" id="A0A1H1YL71"/>
<keyword evidence="4" id="KW-1185">Reference proteome</keyword>
<dbReference type="EMBL" id="LT629740">
    <property type="protein sequence ID" value="SDT21796.1"/>
    <property type="molecule type" value="Genomic_DNA"/>
</dbReference>
<keyword evidence="2" id="KW-1133">Transmembrane helix</keyword>
<feature type="region of interest" description="Disordered" evidence="1">
    <location>
        <begin position="66"/>
        <end position="92"/>
    </location>
</feature>
<sequence length="92" mass="10329">MRIKTIIIILITVLFTVVLMQNTGRVTFSFLWADFSVSKLTMLLIVAVVAFVIGLLVGRPNKVKRLGGDPIDENPDHTNPNTLSDEDREYIN</sequence>
<evidence type="ECO:0008006" key="5">
    <source>
        <dbReference type="Google" id="ProtNLM"/>
    </source>
</evidence>
<keyword evidence="2" id="KW-0472">Membrane</keyword>
<dbReference type="Proteomes" id="UP000199679">
    <property type="component" value="Chromosome I"/>
</dbReference>
<protein>
    <recommendedName>
        <fullName evidence="5">Lipopolysaccharide assembly protein A domain-containing protein</fullName>
    </recommendedName>
</protein>
<dbReference type="RefSeq" id="WP_091373745.1">
    <property type="nucleotide sequence ID" value="NZ_LT629740.1"/>
</dbReference>